<dbReference type="Proteomes" id="UP000075885">
    <property type="component" value="Unassembled WGS sequence"/>
</dbReference>
<dbReference type="InterPro" id="IPR014716">
    <property type="entry name" value="Fibrinogen_a/b/g_C_1"/>
</dbReference>
<feature type="region of interest" description="Disordered" evidence="1">
    <location>
        <begin position="46"/>
        <end position="73"/>
    </location>
</feature>
<evidence type="ECO:0000313" key="4">
    <source>
        <dbReference type="Proteomes" id="UP000075885"/>
    </source>
</evidence>
<dbReference type="PANTHER" id="PTHR19143">
    <property type="entry name" value="FIBRINOGEN/TENASCIN/ANGIOPOEITIN"/>
    <property type="match status" value="1"/>
</dbReference>
<dbReference type="EnsemblMetazoa" id="AEPI007470-RA">
    <property type="protein sequence ID" value="AEPI007470-PA"/>
    <property type="gene ID" value="AEPI007470"/>
</dbReference>
<dbReference type="PROSITE" id="PS51406">
    <property type="entry name" value="FIBRINOGEN_C_2"/>
    <property type="match status" value="1"/>
</dbReference>
<evidence type="ECO:0000259" key="2">
    <source>
        <dbReference type="PROSITE" id="PS51406"/>
    </source>
</evidence>
<accession>A0A182PKK3</accession>
<dbReference type="InterPro" id="IPR050373">
    <property type="entry name" value="Fibrinogen_C-term_domain"/>
</dbReference>
<sequence>MAANCCDRQSCFRTRTKMRQLQLLLLGAFLLLLTWTILTVQGEPIKSSSHGHGHHAHHHQPHHHHKKKHGSHHHHNMVYGFGDPFESNGRWLQDENEQCNCDVIVQKMKKLREKVLMVVSSFDKLLKVQVDLRNIKNMLRNIDLSLTTLGGFVSSSESQIAFLEDQTHAISMQLSRAKAGAVQLITKENLVEALGPIKSSTDAPPLEELDEIVYSSCQDRRIIKTGVYKVYVNVTKSMYVLCSLDFGQNAWTVIQNRYDGSETFFRPWNHYKLGFGYFGHGEYWLGLENIFTMMSGREYELLILMEDFDGKFAYAKYKYFRIDGEKDDYKLAKLHGYIGNAGNSLQDAEGMKFSTYDRDNDKSPDNCAEENHGGWWYKACGDTNLNGAYRKEYSHDLTGMFWKEFRGFNYSLKRSRIMIRNKKEHHHSHKPHYHHHGYHRIDEEGGEVEEEDEDYEQGFDAGF</sequence>
<organism evidence="3 4">
    <name type="scientific">Anopheles epiroticus</name>
    <dbReference type="NCBI Taxonomy" id="199890"/>
    <lineage>
        <taxon>Eukaryota</taxon>
        <taxon>Metazoa</taxon>
        <taxon>Ecdysozoa</taxon>
        <taxon>Arthropoda</taxon>
        <taxon>Hexapoda</taxon>
        <taxon>Insecta</taxon>
        <taxon>Pterygota</taxon>
        <taxon>Neoptera</taxon>
        <taxon>Endopterygota</taxon>
        <taxon>Diptera</taxon>
        <taxon>Nematocera</taxon>
        <taxon>Culicoidea</taxon>
        <taxon>Culicidae</taxon>
        <taxon>Anophelinae</taxon>
        <taxon>Anopheles</taxon>
    </lineage>
</organism>
<dbReference type="SMART" id="SM00186">
    <property type="entry name" value="FBG"/>
    <property type="match status" value="1"/>
</dbReference>
<reference evidence="4" key="1">
    <citation type="submission" date="2013-03" db="EMBL/GenBank/DDBJ databases">
        <title>The Genome Sequence of Anopheles epiroticus epiroticus2.</title>
        <authorList>
            <consortium name="The Broad Institute Genomics Platform"/>
            <person name="Neafsey D.E."/>
            <person name="Howell P."/>
            <person name="Walker B."/>
            <person name="Young S.K."/>
            <person name="Zeng Q."/>
            <person name="Gargeya S."/>
            <person name="Fitzgerald M."/>
            <person name="Haas B."/>
            <person name="Abouelleil A."/>
            <person name="Allen A.W."/>
            <person name="Alvarado L."/>
            <person name="Arachchi H.M."/>
            <person name="Berlin A.M."/>
            <person name="Chapman S.B."/>
            <person name="Gainer-Dewar J."/>
            <person name="Goldberg J."/>
            <person name="Griggs A."/>
            <person name="Gujja S."/>
            <person name="Hansen M."/>
            <person name="Howarth C."/>
            <person name="Imamovic A."/>
            <person name="Ireland A."/>
            <person name="Larimer J."/>
            <person name="McCowan C."/>
            <person name="Murphy C."/>
            <person name="Pearson M."/>
            <person name="Poon T.W."/>
            <person name="Priest M."/>
            <person name="Roberts A."/>
            <person name="Saif S."/>
            <person name="Shea T."/>
            <person name="Sisk P."/>
            <person name="Sykes S."/>
            <person name="Wortman J."/>
            <person name="Nusbaum C."/>
            <person name="Birren B."/>
        </authorList>
    </citation>
    <scope>NUCLEOTIDE SEQUENCE [LARGE SCALE GENOMIC DNA]</scope>
    <source>
        <strain evidence="4">Epiroticus2</strain>
    </source>
</reference>
<dbReference type="AlphaFoldDB" id="A0A182PKK3"/>
<dbReference type="InterPro" id="IPR002181">
    <property type="entry name" value="Fibrinogen_a/b/g_C_dom"/>
</dbReference>
<dbReference type="PANTHER" id="PTHR19143:SF327">
    <property type="entry name" value="FI21813P1-RELATED"/>
    <property type="match status" value="1"/>
</dbReference>
<evidence type="ECO:0000256" key="1">
    <source>
        <dbReference type="SAM" id="MobiDB-lite"/>
    </source>
</evidence>
<dbReference type="SUPFAM" id="SSF56496">
    <property type="entry name" value="Fibrinogen C-terminal domain-like"/>
    <property type="match status" value="1"/>
</dbReference>
<protein>
    <submittedName>
        <fullName evidence="3">Fibrinogen C-terminal domain-containing protein</fullName>
    </submittedName>
</protein>
<dbReference type="CDD" id="cd00087">
    <property type="entry name" value="FReD"/>
    <property type="match status" value="1"/>
</dbReference>
<reference evidence="3" key="2">
    <citation type="submission" date="2020-05" db="UniProtKB">
        <authorList>
            <consortium name="EnsemblMetazoa"/>
        </authorList>
    </citation>
    <scope>IDENTIFICATION</scope>
    <source>
        <strain evidence="3">Epiroticus2</strain>
    </source>
</reference>
<feature type="compositionally biased region" description="Basic residues" evidence="1">
    <location>
        <begin position="49"/>
        <end position="73"/>
    </location>
</feature>
<name>A0A182PKK3_9DIPT</name>
<proteinExistence type="predicted"/>
<dbReference type="STRING" id="199890.A0A182PKK3"/>
<dbReference type="VEuPathDB" id="VectorBase:AEPI007470"/>
<dbReference type="GO" id="GO:0005615">
    <property type="term" value="C:extracellular space"/>
    <property type="evidence" value="ECO:0007669"/>
    <property type="project" value="TreeGrafter"/>
</dbReference>
<dbReference type="Pfam" id="PF00147">
    <property type="entry name" value="Fibrinogen_C"/>
    <property type="match status" value="1"/>
</dbReference>
<evidence type="ECO:0000313" key="3">
    <source>
        <dbReference type="EnsemblMetazoa" id="AEPI007470-PA"/>
    </source>
</evidence>
<feature type="domain" description="Fibrinogen C-terminal" evidence="2">
    <location>
        <begin position="208"/>
        <end position="423"/>
    </location>
</feature>
<dbReference type="Gene3D" id="3.90.215.10">
    <property type="entry name" value="Gamma Fibrinogen, chain A, domain 1"/>
    <property type="match status" value="1"/>
</dbReference>
<keyword evidence="4" id="KW-1185">Reference proteome</keyword>
<dbReference type="InterPro" id="IPR036056">
    <property type="entry name" value="Fibrinogen-like_C"/>
</dbReference>